<dbReference type="PANTHER" id="PTHR43042:SF3">
    <property type="entry name" value="RIBOSOMAL RNA LARGE SUBUNIT METHYLTRANSFERASE YWBD-RELATED"/>
    <property type="match status" value="1"/>
</dbReference>
<evidence type="ECO:0000256" key="3">
    <source>
        <dbReference type="ARBA" id="ARBA00022691"/>
    </source>
</evidence>
<sequence>MKTIEITKDAARKYKDGFPLLSTRDFVKKVHEEDGSLIRLVVDKNFIAYAYIAKQRNSDGWILSLDEQQRIDGEFYRKLFTMAQVKRTSFYYDDKTNVFRFFNGTGDGLGGLNVDYFDGFYVFTFENQGLYYHRETIYEAFAIAINDAKGVYEKLQFNVQNEGLKRRYVQGEKAPETLEVSQNEIKFIVHLNDGDFDFNLEEQGLLEAIKNKYALQKIVLSCFSKNGAVSVAAKVGGAFKTVSVDLSTKNVEKTVNNFEVNNIDSTKQEIRAMDIMSYLDYAKKHHILFDLIVVDPPIFVRGKKGSFSLSKDYFELIKASLQDIKDGGTLILTASSASMSMKKFKQIIADAFVDADFHYEVVDTYRANNDFTVNKAFTKNSGFKAVVLDVSKGRK</sequence>
<keyword evidence="2 6" id="KW-0808">Transferase</keyword>
<proteinExistence type="predicted"/>
<dbReference type="Gene3D" id="2.30.130.10">
    <property type="entry name" value="PUA domain"/>
    <property type="match status" value="1"/>
</dbReference>
<gene>
    <name evidence="6" type="ORF">FC80_GL000508</name>
</gene>
<evidence type="ECO:0000313" key="7">
    <source>
        <dbReference type="Proteomes" id="UP000051131"/>
    </source>
</evidence>
<dbReference type="RefSeq" id="WP_057828770.1">
    <property type="nucleotide sequence ID" value="NZ_AYZE01000010.1"/>
</dbReference>
<comment type="caution">
    <text evidence="6">The sequence shown here is derived from an EMBL/GenBank/DDBJ whole genome shotgun (WGS) entry which is preliminary data.</text>
</comment>
<keyword evidence="1 6" id="KW-0489">Methyltransferase</keyword>
<keyword evidence="7" id="KW-1185">Reference proteome</keyword>
<dbReference type="GO" id="GO:0008168">
    <property type="term" value="F:methyltransferase activity"/>
    <property type="evidence" value="ECO:0007669"/>
    <property type="project" value="UniProtKB-KW"/>
</dbReference>
<dbReference type="InterPro" id="IPR019614">
    <property type="entry name" value="SAM-dep_methyl-trfase"/>
</dbReference>
<dbReference type="InterPro" id="IPR041532">
    <property type="entry name" value="RlmI-like_PUA"/>
</dbReference>
<reference evidence="6 7" key="1">
    <citation type="journal article" date="2015" name="Genome Announc.">
        <title>Expanding the biotechnology potential of lactobacilli through comparative genomics of 213 strains and associated genera.</title>
        <authorList>
            <person name="Sun Z."/>
            <person name="Harris H.M."/>
            <person name="McCann A."/>
            <person name="Guo C."/>
            <person name="Argimon S."/>
            <person name="Zhang W."/>
            <person name="Yang X."/>
            <person name="Jeffery I.B."/>
            <person name="Cooney J.C."/>
            <person name="Kagawa T.F."/>
            <person name="Liu W."/>
            <person name="Song Y."/>
            <person name="Salvetti E."/>
            <person name="Wrobel A."/>
            <person name="Rasinkangas P."/>
            <person name="Parkhill J."/>
            <person name="Rea M.C."/>
            <person name="O'Sullivan O."/>
            <person name="Ritari J."/>
            <person name="Douillard F.P."/>
            <person name="Paul Ross R."/>
            <person name="Yang R."/>
            <person name="Briner A.E."/>
            <person name="Felis G.E."/>
            <person name="de Vos W.M."/>
            <person name="Barrangou R."/>
            <person name="Klaenhammer T.R."/>
            <person name="Caufield P.W."/>
            <person name="Cui Y."/>
            <person name="Zhang H."/>
            <person name="O'Toole P.W."/>
        </authorList>
    </citation>
    <scope>NUCLEOTIDE SEQUENCE [LARGE SCALE GENOMIC DNA]</scope>
    <source>
        <strain evidence="6 7">DSM 21116</strain>
    </source>
</reference>
<dbReference type="PATRIC" id="fig|1423729.3.peg.511"/>
<feature type="domain" description="RlmI-like PUA" evidence="5">
    <location>
        <begin position="4"/>
        <end position="64"/>
    </location>
</feature>
<dbReference type="InterPro" id="IPR029063">
    <property type="entry name" value="SAM-dependent_MTases_sf"/>
</dbReference>
<dbReference type="GO" id="GO:0003723">
    <property type="term" value="F:RNA binding"/>
    <property type="evidence" value="ECO:0007669"/>
    <property type="project" value="InterPro"/>
</dbReference>
<dbReference type="Pfam" id="PF17785">
    <property type="entry name" value="PUA_3"/>
    <property type="match status" value="1"/>
</dbReference>
<keyword evidence="3" id="KW-0949">S-adenosyl-L-methionine</keyword>
<dbReference type="AlphaFoldDB" id="A0A0R2CVB9"/>
<accession>A0A0R2CVB9</accession>
<dbReference type="InterPro" id="IPR015947">
    <property type="entry name" value="PUA-like_sf"/>
</dbReference>
<name>A0A0R2CVB9_9LACO</name>
<dbReference type="EMBL" id="AYZE01000010">
    <property type="protein sequence ID" value="KRM91539.1"/>
    <property type="molecule type" value="Genomic_DNA"/>
</dbReference>
<protein>
    <submittedName>
        <fullName evidence="6">AdoMet-dependent methyltransferase</fullName>
    </submittedName>
</protein>
<dbReference type="GO" id="GO:0032259">
    <property type="term" value="P:methylation"/>
    <property type="evidence" value="ECO:0007669"/>
    <property type="project" value="UniProtKB-KW"/>
</dbReference>
<organism evidence="6 7">
    <name type="scientific">Liquorilactobacillus cacaonum DSM 21116</name>
    <dbReference type="NCBI Taxonomy" id="1423729"/>
    <lineage>
        <taxon>Bacteria</taxon>
        <taxon>Bacillati</taxon>
        <taxon>Bacillota</taxon>
        <taxon>Bacilli</taxon>
        <taxon>Lactobacillales</taxon>
        <taxon>Lactobacillaceae</taxon>
        <taxon>Liquorilactobacillus</taxon>
    </lineage>
</organism>
<dbReference type="OrthoDB" id="9805492at2"/>
<dbReference type="Pfam" id="PF10672">
    <property type="entry name" value="Methyltrans_SAM"/>
    <property type="match status" value="1"/>
</dbReference>
<evidence type="ECO:0000259" key="5">
    <source>
        <dbReference type="Pfam" id="PF17785"/>
    </source>
</evidence>
<feature type="domain" description="S-adenosylmethionine-dependent methyltransferase" evidence="4">
    <location>
        <begin position="147"/>
        <end position="334"/>
    </location>
</feature>
<dbReference type="Gene3D" id="3.30.750.80">
    <property type="entry name" value="RNA methyltransferase domain (HRMD) like"/>
    <property type="match status" value="1"/>
</dbReference>
<evidence type="ECO:0000256" key="2">
    <source>
        <dbReference type="ARBA" id="ARBA00022679"/>
    </source>
</evidence>
<evidence type="ECO:0000259" key="4">
    <source>
        <dbReference type="Pfam" id="PF10672"/>
    </source>
</evidence>
<evidence type="ECO:0000313" key="6">
    <source>
        <dbReference type="EMBL" id="KRM91539.1"/>
    </source>
</evidence>
<dbReference type="InterPro" id="IPR036974">
    <property type="entry name" value="PUA_sf"/>
</dbReference>
<dbReference type="SUPFAM" id="SSF53335">
    <property type="entry name" value="S-adenosyl-L-methionine-dependent methyltransferases"/>
    <property type="match status" value="1"/>
</dbReference>
<dbReference type="PANTHER" id="PTHR43042">
    <property type="entry name" value="SAM-DEPENDENT METHYLTRANSFERASE"/>
    <property type="match status" value="1"/>
</dbReference>
<dbReference type="CDD" id="cd02440">
    <property type="entry name" value="AdoMet_MTases"/>
    <property type="match status" value="1"/>
</dbReference>
<dbReference type="STRING" id="1423729.FC80_GL000508"/>
<dbReference type="Proteomes" id="UP000051131">
    <property type="component" value="Unassembled WGS sequence"/>
</dbReference>
<dbReference type="SUPFAM" id="SSF88697">
    <property type="entry name" value="PUA domain-like"/>
    <property type="match status" value="1"/>
</dbReference>
<dbReference type="Gene3D" id="3.40.50.150">
    <property type="entry name" value="Vaccinia Virus protein VP39"/>
    <property type="match status" value="1"/>
</dbReference>
<evidence type="ECO:0000256" key="1">
    <source>
        <dbReference type="ARBA" id="ARBA00022603"/>
    </source>
</evidence>